<organism evidence="2 3">
    <name type="scientific">Setaria viridis</name>
    <name type="common">Green bristlegrass</name>
    <name type="synonym">Setaria italica subsp. viridis</name>
    <dbReference type="NCBI Taxonomy" id="4556"/>
    <lineage>
        <taxon>Eukaryota</taxon>
        <taxon>Viridiplantae</taxon>
        <taxon>Streptophyta</taxon>
        <taxon>Embryophyta</taxon>
        <taxon>Tracheophyta</taxon>
        <taxon>Spermatophyta</taxon>
        <taxon>Magnoliopsida</taxon>
        <taxon>Liliopsida</taxon>
        <taxon>Poales</taxon>
        <taxon>Poaceae</taxon>
        <taxon>PACMAD clade</taxon>
        <taxon>Panicoideae</taxon>
        <taxon>Panicodae</taxon>
        <taxon>Paniceae</taxon>
        <taxon>Cenchrinae</taxon>
        <taxon>Setaria</taxon>
    </lineage>
</organism>
<feature type="region of interest" description="Disordered" evidence="1">
    <location>
        <begin position="160"/>
        <end position="198"/>
    </location>
</feature>
<evidence type="ECO:0000256" key="1">
    <source>
        <dbReference type="SAM" id="MobiDB-lite"/>
    </source>
</evidence>
<keyword evidence="3" id="KW-1185">Reference proteome</keyword>
<protein>
    <submittedName>
        <fullName evidence="2">Uncharacterized protein</fullName>
    </submittedName>
</protein>
<dbReference type="EMBL" id="CM016558">
    <property type="protein sequence ID" value="TKW04347.1"/>
    <property type="molecule type" value="Genomic_DNA"/>
</dbReference>
<dbReference type="Gramene" id="TKW04347">
    <property type="protein sequence ID" value="TKW04347"/>
    <property type="gene ID" value="SEVIR_7G103000v2"/>
</dbReference>
<evidence type="ECO:0000313" key="3">
    <source>
        <dbReference type="Proteomes" id="UP000298652"/>
    </source>
</evidence>
<name>A0A4U6U2N8_SETVI</name>
<reference evidence="2" key="1">
    <citation type="submission" date="2019-03" db="EMBL/GenBank/DDBJ databases">
        <title>WGS assembly of Setaria viridis.</title>
        <authorList>
            <person name="Huang P."/>
            <person name="Jenkins J."/>
            <person name="Grimwood J."/>
            <person name="Barry K."/>
            <person name="Healey A."/>
            <person name="Mamidi S."/>
            <person name="Sreedasyam A."/>
            <person name="Shu S."/>
            <person name="Feldman M."/>
            <person name="Wu J."/>
            <person name="Yu Y."/>
            <person name="Chen C."/>
            <person name="Johnson J."/>
            <person name="Rokhsar D."/>
            <person name="Baxter I."/>
            <person name="Schmutz J."/>
            <person name="Brutnell T."/>
            <person name="Kellogg E."/>
        </authorList>
    </citation>
    <scope>NUCLEOTIDE SEQUENCE [LARGE SCALE GENOMIC DNA]</scope>
</reference>
<gene>
    <name evidence="2" type="ORF">SEVIR_7G103000v2</name>
</gene>
<sequence>MEVANACAMEHAVGSGMEVGAASGALGMAASGEQGVGNEVEVHGELGVGNEAVTCGELGVGVNGDRKVENEAAVHGEKAGELGVGNEAVTCGELGVGVNGDRKVENEAVACGDEGVEGGEQGKGLAELHGHGGGGGGGHDDHGACGEVSRGTTVVPPAPTHGGEASHARIQGAPSPAPRHRVPEPVLLPTGRHGETMRRCSTMRAQPQEQRGGRCPSCLWCLCVWSLHWLV</sequence>
<dbReference type="Proteomes" id="UP000298652">
    <property type="component" value="Chromosome 7"/>
</dbReference>
<proteinExistence type="predicted"/>
<dbReference type="AlphaFoldDB" id="A0A4U6U2N8"/>
<evidence type="ECO:0000313" key="2">
    <source>
        <dbReference type="EMBL" id="TKW04347.1"/>
    </source>
</evidence>
<accession>A0A4U6U2N8</accession>